<feature type="domain" description="Double zinc ribbon" evidence="2">
    <location>
        <begin position="5"/>
        <end position="63"/>
    </location>
</feature>
<dbReference type="RefSeq" id="WP_043868117.1">
    <property type="nucleotide sequence ID" value="NZ_CP004393.1"/>
</dbReference>
<dbReference type="PANTHER" id="PTHR47505:SF1">
    <property type="entry name" value="DNA UTILIZATION PROTEIN YHGH"/>
    <property type="match status" value="1"/>
</dbReference>
<keyword evidence="4" id="KW-1185">Reference proteome</keyword>
<protein>
    <submittedName>
        <fullName evidence="3">Competence protein F</fullName>
    </submittedName>
</protein>
<dbReference type="Gene3D" id="3.40.50.2020">
    <property type="match status" value="1"/>
</dbReference>
<dbReference type="Pfam" id="PF18912">
    <property type="entry name" value="DZR_2"/>
    <property type="match status" value="1"/>
</dbReference>
<proteinExistence type="inferred from homology"/>
<dbReference type="AlphaFoldDB" id="A0A0B5DUR0"/>
<comment type="similarity">
    <text evidence="1">Belongs to the ComF/GntX family.</text>
</comment>
<dbReference type="CDD" id="cd06223">
    <property type="entry name" value="PRTases_typeI"/>
    <property type="match status" value="1"/>
</dbReference>
<dbReference type="SUPFAM" id="SSF53271">
    <property type="entry name" value="PRTase-like"/>
    <property type="match status" value="1"/>
</dbReference>
<dbReference type="KEGG" id="cid:P73_0250"/>
<evidence type="ECO:0000256" key="1">
    <source>
        <dbReference type="ARBA" id="ARBA00008007"/>
    </source>
</evidence>
<dbReference type="InterPro" id="IPR029057">
    <property type="entry name" value="PRTase-like"/>
</dbReference>
<organism evidence="3 4">
    <name type="scientific">Celeribacter indicus</name>
    <dbReference type="NCBI Taxonomy" id="1208324"/>
    <lineage>
        <taxon>Bacteria</taxon>
        <taxon>Pseudomonadati</taxon>
        <taxon>Pseudomonadota</taxon>
        <taxon>Alphaproteobacteria</taxon>
        <taxon>Rhodobacterales</taxon>
        <taxon>Roseobacteraceae</taxon>
        <taxon>Celeribacter</taxon>
    </lineage>
</organism>
<evidence type="ECO:0000313" key="4">
    <source>
        <dbReference type="Proteomes" id="UP000031521"/>
    </source>
</evidence>
<dbReference type="OrthoDB" id="9779910at2"/>
<name>A0A0B5DUR0_9RHOB</name>
<reference evidence="3 4" key="1">
    <citation type="journal article" date="2014" name="Int. J. Syst. Evol. Microbiol.">
        <title>Celeribacter indicus sp. nov., a polycyclic aromatic hydrocarbon-degrading bacterium from deep-sea sediment and reclassification of Huaishuia halophila as Celeribacter halophilus comb. nov.</title>
        <authorList>
            <person name="Lai Q."/>
            <person name="Cao J."/>
            <person name="Yuan J."/>
            <person name="Li F."/>
            <person name="Shao Z."/>
        </authorList>
    </citation>
    <scope>NUCLEOTIDE SEQUENCE [LARGE SCALE GENOMIC DNA]</scope>
    <source>
        <strain evidence="3">P73</strain>
    </source>
</reference>
<gene>
    <name evidence="3" type="ORF">P73_0250</name>
</gene>
<sequence length="237" mass="26150">MQRLTRLIYPPQCLTCDEMVESEGRLCPSCWSRTPFIVDHPCDACGKPLIGDTQAGDLCDDCRSMPRAWSRGRAVMLYADNARGVVLRLKHGDRTDLARPAGAWLAQAAKPLLVDGMIVAPVPLHWMRLLRRRYNQSALLAQQVAKLHRLSYIPDLLRRPIATRTLDGMTAVQRSETVAGAIVFNERRRAAIAGRPVLLIDDVMTTGATLAQCANACRRAGAAGVFVAVLARVDREH</sequence>
<dbReference type="Proteomes" id="UP000031521">
    <property type="component" value="Chromosome"/>
</dbReference>
<dbReference type="HOGENOM" id="CLU_054549_0_0_5"/>
<dbReference type="PANTHER" id="PTHR47505">
    <property type="entry name" value="DNA UTILIZATION PROTEIN YHGH"/>
    <property type="match status" value="1"/>
</dbReference>
<dbReference type="EMBL" id="CP004393">
    <property type="protein sequence ID" value="AJE44965.1"/>
    <property type="molecule type" value="Genomic_DNA"/>
</dbReference>
<accession>A0A0B5DUR0</accession>
<evidence type="ECO:0000259" key="2">
    <source>
        <dbReference type="Pfam" id="PF18912"/>
    </source>
</evidence>
<evidence type="ECO:0000313" key="3">
    <source>
        <dbReference type="EMBL" id="AJE44965.1"/>
    </source>
</evidence>
<dbReference type="InterPro" id="IPR051910">
    <property type="entry name" value="ComF/GntX_DNA_util-trans"/>
</dbReference>
<dbReference type="InterPro" id="IPR000836">
    <property type="entry name" value="PRTase_dom"/>
</dbReference>
<dbReference type="InterPro" id="IPR044005">
    <property type="entry name" value="DZR_2"/>
</dbReference>
<dbReference type="STRING" id="1208324.P73_0250"/>